<dbReference type="EMBL" id="CADCXU010011341">
    <property type="protein sequence ID" value="CAB0001733.1"/>
    <property type="molecule type" value="Genomic_DNA"/>
</dbReference>
<dbReference type="Proteomes" id="UP000479000">
    <property type="component" value="Unassembled WGS sequence"/>
</dbReference>
<name>A0A6H5GF05_9HEMI</name>
<accession>A0A6H5GF05</accession>
<keyword evidence="2" id="KW-1185">Reference proteome</keyword>
<reference evidence="1 2" key="1">
    <citation type="submission" date="2020-02" db="EMBL/GenBank/DDBJ databases">
        <authorList>
            <person name="Ferguson B K."/>
        </authorList>
    </citation>
    <scope>NUCLEOTIDE SEQUENCE [LARGE SCALE GENOMIC DNA]</scope>
</reference>
<protein>
    <submittedName>
        <fullName evidence="1">Uncharacterized protein</fullName>
    </submittedName>
</protein>
<gene>
    <name evidence="1" type="ORF">NTEN_LOCUS7520</name>
</gene>
<dbReference type="AlphaFoldDB" id="A0A6H5GF05"/>
<evidence type="ECO:0000313" key="1">
    <source>
        <dbReference type="EMBL" id="CAB0001733.1"/>
    </source>
</evidence>
<sequence>HWLTYATAYTDRRRYSGHVGPISTSTRSLLCGNGQVREVEDTLRILSVNWIWSRGRNRLINAHQLHNSSIQRS</sequence>
<organism evidence="1 2">
    <name type="scientific">Nesidiocoris tenuis</name>
    <dbReference type="NCBI Taxonomy" id="355587"/>
    <lineage>
        <taxon>Eukaryota</taxon>
        <taxon>Metazoa</taxon>
        <taxon>Ecdysozoa</taxon>
        <taxon>Arthropoda</taxon>
        <taxon>Hexapoda</taxon>
        <taxon>Insecta</taxon>
        <taxon>Pterygota</taxon>
        <taxon>Neoptera</taxon>
        <taxon>Paraneoptera</taxon>
        <taxon>Hemiptera</taxon>
        <taxon>Heteroptera</taxon>
        <taxon>Panheteroptera</taxon>
        <taxon>Cimicomorpha</taxon>
        <taxon>Miridae</taxon>
        <taxon>Dicyphina</taxon>
        <taxon>Nesidiocoris</taxon>
    </lineage>
</organism>
<proteinExistence type="predicted"/>
<evidence type="ECO:0000313" key="2">
    <source>
        <dbReference type="Proteomes" id="UP000479000"/>
    </source>
</evidence>
<feature type="non-terminal residue" evidence="1">
    <location>
        <position position="1"/>
    </location>
</feature>